<dbReference type="PANTHER" id="PTHR43135">
    <property type="entry name" value="ALPHA-D-RIBOSE 1-METHYLPHOSPHONATE 5-TRIPHOSPHATE DIPHOSPHATASE"/>
    <property type="match status" value="1"/>
</dbReference>
<dbReference type="SUPFAM" id="SSF51556">
    <property type="entry name" value="Metallo-dependent hydrolases"/>
    <property type="match status" value="1"/>
</dbReference>
<dbReference type="EMBL" id="UINC01200636">
    <property type="protein sequence ID" value="SVE19610.1"/>
    <property type="molecule type" value="Genomic_DNA"/>
</dbReference>
<evidence type="ECO:0000259" key="1">
    <source>
        <dbReference type="Pfam" id="PF07969"/>
    </source>
</evidence>
<organism evidence="2">
    <name type="scientific">marine metagenome</name>
    <dbReference type="NCBI Taxonomy" id="408172"/>
    <lineage>
        <taxon>unclassified sequences</taxon>
        <taxon>metagenomes</taxon>
        <taxon>ecological metagenomes</taxon>
    </lineage>
</organism>
<feature type="non-terminal residue" evidence="2">
    <location>
        <position position="1"/>
    </location>
</feature>
<dbReference type="Gene3D" id="2.30.40.10">
    <property type="entry name" value="Urease, subunit C, domain 1"/>
    <property type="match status" value="1"/>
</dbReference>
<protein>
    <recommendedName>
        <fullName evidence="1">Amidohydrolase 3 domain-containing protein</fullName>
    </recommendedName>
</protein>
<dbReference type="SUPFAM" id="SSF51338">
    <property type="entry name" value="Composite domain of metallo-dependent hydrolases"/>
    <property type="match status" value="1"/>
</dbReference>
<dbReference type="Gene3D" id="3.20.20.140">
    <property type="entry name" value="Metal-dependent hydrolases"/>
    <property type="match status" value="1"/>
</dbReference>
<evidence type="ECO:0000313" key="2">
    <source>
        <dbReference type="EMBL" id="SVE19610.1"/>
    </source>
</evidence>
<dbReference type="InterPro" id="IPR051781">
    <property type="entry name" value="Metallo-dep_Hydrolase"/>
</dbReference>
<dbReference type="PANTHER" id="PTHR43135:SF3">
    <property type="entry name" value="ALPHA-D-RIBOSE 1-METHYLPHOSPHONATE 5-TRIPHOSPHATE DIPHOSPHATASE"/>
    <property type="match status" value="1"/>
</dbReference>
<dbReference type="InterPro" id="IPR013108">
    <property type="entry name" value="Amidohydro_3"/>
</dbReference>
<proteinExistence type="predicted"/>
<feature type="non-terminal residue" evidence="2">
    <location>
        <position position="130"/>
    </location>
</feature>
<dbReference type="InterPro" id="IPR032466">
    <property type="entry name" value="Metal_Hydrolase"/>
</dbReference>
<sequence length="130" mass="13713">VGAATLVAPSSAFGQRRADLVLRGANVFDGTGREVREIDVAVTGDRITAVGNTLPAGSSEIDLRGFALAPGFIDIHSHADLSLLVNNKAESRIRQGITLEVVGQDGSSIGPWSDAGFEDTRNRYRSSYGI</sequence>
<dbReference type="Pfam" id="PF07969">
    <property type="entry name" value="Amidohydro_3"/>
    <property type="match status" value="1"/>
</dbReference>
<dbReference type="InterPro" id="IPR011059">
    <property type="entry name" value="Metal-dep_hydrolase_composite"/>
</dbReference>
<name>A0A383BIG6_9ZZZZ</name>
<feature type="domain" description="Amidohydrolase 3" evidence="1">
    <location>
        <begin position="60"/>
        <end position="124"/>
    </location>
</feature>
<accession>A0A383BIG6</accession>
<reference evidence="2" key="1">
    <citation type="submission" date="2018-05" db="EMBL/GenBank/DDBJ databases">
        <authorList>
            <person name="Lanie J.A."/>
            <person name="Ng W.-L."/>
            <person name="Kazmierczak K.M."/>
            <person name="Andrzejewski T.M."/>
            <person name="Davidsen T.M."/>
            <person name="Wayne K.J."/>
            <person name="Tettelin H."/>
            <person name="Glass J.I."/>
            <person name="Rusch D."/>
            <person name="Podicherti R."/>
            <person name="Tsui H.-C.T."/>
            <person name="Winkler M.E."/>
        </authorList>
    </citation>
    <scope>NUCLEOTIDE SEQUENCE</scope>
</reference>
<dbReference type="GO" id="GO:0016810">
    <property type="term" value="F:hydrolase activity, acting on carbon-nitrogen (but not peptide) bonds"/>
    <property type="evidence" value="ECO:0007669"/>
    <property type="project" value="InterPro"/>
</dbReference>
<gene>
    <name evidence="2" type="ORF">METZ01_LOCUS472464</name>
</gene>
<dbReference type="AlphaFoldDB" id="A0A383BIG6"/>